<keyword evidence="3" id="KW-1185">Reference proteome</keyword>
<sequence>MSKKVEINKRDVYQNCLEFLQRYIAELSSLQEGVFETLKSEFKPEHVCDATASDKYLKAIEKFISLQSRRKIYSSIVKCYHVWKNKLQPAVGDGLGKNSYAELPLRLAACFMLNGDYYKALLCLRHSIHLEPRSLVPRIIALRWSAYLGEWEMAEMSLAFEKAKPPKRNGVDDHLVEQLVFTAEITQAYVDFNRDQKSRPKSAKTILEMTGKANADERLTFPVFETQAFANWIAAQLPKVAAFKTDDVELLDTLSCVHTAILKAESVMKNRIPAIQKEDAPLDFLKVARDPLDFMKACSAYAENCDLRRDYTIELLNVGMIRDGAANSQLGLWCAIKTCVLFRVQQFVNVNFLIRVCVILPELKKDLAANEDIMRTMYAVSLMFSEKILDHTNKLPFCFS</sequence>
<dbReference type="Proteomes" id="UP000053660">
    <property type="component" value="Unassembled WGS sequence"/>
</dbReference>
<dbReference type="PROSITE" id="PS50005">
    <property type="entry name" value="TPR"/>
    <property type="match status" value="1"/>
</dbReference>
<dbReference type="AlphaFoldDB" id="A0A0B1TUU6"/>
<keyword evidence="1" id="KW-0802">TPR repeat</keyword>
<dbReference type="SUPFAM" id="SSF48452">
    <property type="entry name" value="TPR-like"/>
    <property type="match status" value="1"/>
</dbReference>
<reference evidence="2 3" key="1">
    <citation type="submission" date="2014-03" db="EMBL/GenBank/DDBJ databases">
        <title>Draft genome of the hookworm Oesophagostomum dentatum.</title>
        <authorList>
            <person name="Mitreva M."/>
        </authorList>
    </citation>
    <scope>NUCLEOTIDE SEQUENCE [LARGE SCALE GENOMIC DNA]</scope>
    <source>
        <strain evidence="2 3">OD-Hann</strain>
    </source>
</reference>
<dbReference type="InterPro" id="IPR019734">
    <property type="entry name" value="TPR_rpt"/>
</dbReference>
<dbReference type="OrthoDB" id="10255632at2759"/>
<evidence type="ECO:0000313" key="2">
    <source>
        <dbReference type="EMBL" id="KHJ99190.1"/>
    </source>
</evidence>
<gene>
    <name evidence="2" type="ORF">OESDEN_00823</name>
</gene>
<protein>
    <submittedName>
        <fullName evidence="2">Uncharacterized protein</fullName>
    </submittedName>
</protein>
<organism evidence="2 3">
    <name type="scientific">Oesophagostomum dentatum</name>
    <name type="common">Nodular worm</name>
    <dbReference type="NCBI Taxonomy" id="61180"/>
    <lineage>
        <taxon>Eukaryota</taxon>
        <taxon>Metazoa</taxon>
        <taxon>Ecdysozoa</taxon>
        <taxon>Nematoda</taxon>
        <taxon>Chromadorea</taxon>
        <taxon>Rhabditida</taxon>
        <taxon>Rhabditina</taxon>
        <taxon>Rhabditomorpha</taxon>
        <taxon>Strongyloidea</taxon>
        <taxon>Strongylidae</taxon>
        <taxon>Oesophagostomum</taxon>
    </lineage>
</organism>
<dbReference type="InterPro" id="IPR011990">
    <property type="entry name" value="TPR-like_helical_dom_sf"/>
</dbReference>
<evidence type="ECO:0000313" key="3">
    <source>
        <dbReference type="Proteomes" id="UP000053660"/>
    </source>
</evidence>
<name>A0A0B1TUU6_OESDE</name>
<dbReference type="EMBL" id="KN549237">
    <property type="protein sequence ID" value="KHJ99190.1"/>
    <property type="molecule type" value="Genomic_DNA"/>
</dbReference>
<feature type="repeat" description="TPR" evidence="1">
    <location>
        <begin position="101"/>
        <end position="134"/>
    </location>
</feature>
<evidence type="ECO:0000256" key="1">
    <source>
        <dbReference type="PROSITE-ProRule" id="PRU00339"/>
    </source>
</evidence>
<accession>A0A0B1TUU6</accession>
<proteinExistence type="predicted"/>